<comment type="similarity">
    <text evidence="4">Belongs to the arginase family.</text>
</comment>
<dbReference type="EMBL" id="CP091196">
    <property type="protein sequence ID" value="UQS23199.1"/>
    <property type="molecule type" value="Genomic_DNA"/>
</dbReference>
<dbReference type="SUPFAM" id="SSF52768">
    <property type="entry name" value="Arginase/deacetylase"/>
    <property type="match status" value="1"/>
</dbReference>
<dbReference type="Pfam" id="PF00491">
    <property type="entry name" value="Arginase"/>
    <property type="match status" value="1"/>
</dbReference>
<keyword evidence="2" id="KW-0378">Hydrolase</keyword>
<evidence type="ECO:0000313" key="6">
    <source>
        <dbReference type="Proteomes" id="UP000830158"/>
    </source>
</evidence>
<evidence type="ECO:0000256" key="2">
    <source>
        <dbReference type="ARBA" id="ARBA00022801"/>
    </source>
</evidence>
<evidence type="ECO:0000256" key="3">
    <source>
        <dbReference type="ARBA" id="ARBA00023211"/>
    </source>
</evidence>
<evidence type="ECO:0000313" key="5">
    <source>
        <dbReference type="EMBL" id="UQS23199.1"/>
    </source>
</evidence>
<dbReference type="PANTHER" id="PTHR43782">
    <property type="entry name" value="ARGINASE"/>
    <property type="match status" value="1"/>
</dbReference>
<dbReference type="Proteomes" id="UP000830158">
    <property type="component" value="Chromosome"/>
</dbReference>
<dbReference type="CDD" id="cd09999">
    <property type="entry name" value="Arginase-like_1"/>
    <property type="match status" value="1"/>
</dbReference>
<keyword evidence="1" id="KW-0479">Metal-binding</keyword>
<organism evidence="5 6">
    <name type="scientific">Amycolatopsis thermalba</name>
    <dbReference type="NCBI Taxonomy" id="944492"/>
    <lineage>
        <taxon>Bacteria</taxon>
        <taxon>Bacillati</taxon>
        <taxon>Actinomycetota</taxon>
        <taxon>Actinomycetes</taxon>
        <taxon>Pseudonocardiales</taxon>
        <taxon>Pseudonocardiaceae</taxon>
        <taxon>Amycolatopsis</taxon>
    </lineage>
</organism>
<reference evidence="5" key="1">
    <citation type="submission" date="2022-01" db="EMBL/GenBank/DDBJ databases">
        <title>PSI-footprinting approach for the identification of protein synthesis inhibitor producers.</title>
        <authorList>
            <person name="Handel F."/>
            <person name="Kulik A."/>
            <person name="Wex K.W."/>
            <person name="Berscheid A."/>
            <person name="Saur J.S."/>
            <person name="Winkler A."/>
            <person name="Wibberg D."/>
            <person name="Kalinowski J."/>
            <person name="Broetz-Oesterhelt H."/>
            <person name="Mast Y."/>
        </authorList>
    </citation>
    <scope>NUCLEOTIDE SEQUENCE</scope>
    <source>
        <strain evidence="5">KNN 49.3e</strain>
    </source>
</reference>
<gene>
    <name evidence="5" type="ORF">L1857_10415</name>
</gene>
<protein>
    <submittedName>
        <fullName evidence="5">Arginase family protein</fullName>
    </submittedName>
</protein>
<dbReference type="PROSITE" id="PS51409">
    <property type="entry name" value="ARGINASE_2"/>
    <property type="match status" value="1"/>
</dbReference>
<dbReference type="PIRSF" id="PIRSF036979">
    <property type="entry name" value="Arginase"/>
    <property type="match status" value="1"/>
</dbReference>
<dbReference type="Gene3D" id="3.40.800.10">
    <property type="entry name" value="Ureohydrolase domain"/>
    <property type="match status" value="1"/>
</dbReference>
<proteinExistence type="inferred from homology"/>
<evidence type="ECO:0000256" key="4">
    <source>
        <dbReference type="PROSITE-ProRule" id="PRU00742"/>
    </source>
</evidence>
<dbReference type="InterPro" id="IPR023696">
    <property type="entry name" value="Ureohydrolase_dom_sf"/>
</dbReference>
<dbReference type="PANTHER" id="PTHR43782:SF3">
    <property type="entry name" value="ARGINASE"/>
    <property type="match status" value="1"/>
</dbReference>
<evidence type="ECO:0000256" key="1">
    <source>
        <dbReference type="ARBA" id="ARBA00022723"/>
    </source>
</evidence>
<sequence length="229" mass="24077">MREVRLEAGETPVVDGIANREALLDNRKRHAEALADGPVLTIGGDCAADLVPVAAARARHGERFGVAWFDAHGDLNTPAGSPSGAFHGMVLRSLLGDGDPAFAAVPAVEPGRAVLVGARALDPAERDEIEAGRVRLVSGEPSRIVAEVRDAGIERLYVHVDLDVLDPSAFAGMDYPEPDGMTVSKLVDGLRALAEFEVVGAGITECVSGKRDDLVILAPVLHTIGELLR</sequence>
<name>A0ABY4NSY8_9PSEU</name>
<keyword evidence="3" id="KW-0464">Manganese</keyword>
<dbReference type="InterPro" id="IPR006035">
    <property type="entry name" value="Ureohydrolase"/>
</dbReference>
<dbReference type="PRINTS" id="PR00116">
    <property type="entry name" value="ARGINASE"/>
</dbReference>
<accession>A0ABY4NSY8</accession>
<keyword evidence="6" id="KW-1185">Reference proteome</keyword>